<evidence type="ECO:0008006" key="3">
    <source>
        <dbReference type="Google" id="ProtNLM"/>
    </source>
</evidence>
<comment type="caution">
    <text evidence="1">The sequence shown here is derived from an EMBL/GenBank/DDBJ whole genome shotgun (WGS) entry which is preliminary data.</text>
</comment>
<name>A0A7X6KZ17_9NOCA</name>
<dbReference type="RefSeq" id="WP_084499043.1">
    <property type="nucleotide sequence ID" value="NZ_JAAXOS010000001.1"/>
</dbReference>
<accession>A0A7X6KZ17</accession>
<sequence>MGATRQRAGTRTVHFVGSFPAESTDVAMKAMLDSAGARLRTLPTGETRRYEFYIQPIIEDLVTQGVLAVKKPGTWRSSRDRTIHRVARGAELRGDMMDLGYLREAQEALPILRELRGVRELPGLALQIGMPTDFTLTFVAMGAAGLRRHRRAFFDATVREIAAIRALAGDDVVVQLEATAELVLTAGAQPSHRLVDRALGLGEGIAALAAAAPEGTRFGVHLCLGSLRNKARGKLRDARPLVDLANSVVRHWPQGRILQFVHGPVAAGDIPPSADPEFYAPLADLALATGTDFYAGLVHDVPTEAQQLETLRTLENALGRPVDGVACACGLGRRPRPVADVLMARAEVLAAATESGTQR</sequence>
<evidence type="ECO:0000313" key="2">
    <source>
        <dbReference type="Proteomes" id="UP000540698"/>
    </source>
</evidence>
<reference evidence="1 2" key="1">
    <citation type="submission" date="2020-04" db="EMBL/GenBank/DDBJ databases">
        <title>MicrobeNet Type strains.</title>
        <authorList>
            <person name="Nicholson A.C."/>
        </authorList>
    </citation>
    <scope>NUCLEOTIDE SEQUENCE [LARGE SCALE GENOMIC DNA]</scope>
    <source>
        <strain evidence="1 2">DSM 44956</strain>
    </source>
</reference>
<evidence type="ECO:0000313" key="1">
    <source>
        <dbReference type="EMBL" id="NKY24801.1"/>
    </source>
</evidence>
<gene>
    <name evidence="1" type="ORF">HGB38_00895</name>
</gene>
<protein>
    <recommendedName>
        <fullName evidence="3">Cobalamin-independent methionine synthase MetE C-terminal/archaeal domain-containing protein</fullName>
    </recommendedName>
</protein>
<dbReference type="Proteomes" id="UP000540698">
    <property type="component" value="Unassembled WGS sequence"/>
</dbReference>
<proteinExistence type="predicted"/>
<organism evidence="1 2">
    <name type="scientific">Nocardia gamkensis</name>
    <dbReference type="NCBI Taxonomy" id="352869"/>
    <lineage>
        <taxon>Bacteria</taxon>
        <taxon>Bacillati</taxon>
        <taxon>Actinomycetota</taxon>
        <taxon>Actinomycetes</taxon>
        <taxon>Mycobacteriales</taxon>
        <taxon>Nocardiaceae</taxon>
        <taxon>Nocardia</taxon>
    </lineage>
</organism>
<dbReference type="AlphaFoldDB" id="A0A7X6KZ17"/>
<keyword evidence="2" id="KW-1185">Reference proteome</keyword>
<dbReference type="EMBL" id="JAAXOS010000001">
    <property type="protein sequence ID" value="NKY24801.1"/>
    <property type="molecule type" value="Genomic_DNA"/>
</dbReference>